<dbReference type="PANTHER" id="PTHR34653:SF1">
    <property type="entry name" value="FLAGELLAR HOOK-BASAL BODY COMPLEX PROTEIN FLIE"/>
    <property type="match status" value="1"/>
</dbReference>
<dbReference type="InterPro" id="IPR001624">
    <property type="entry name" value="FliE"/>
</dbReference>
<evidence type="ECO:0000256" key="3">
    <source>
        <dbReference type="ARBA" id="ARBA00018024"/>
    </source>
</evidence>
<dbReference type="GO" id="GO:0003774">
    <property type="term" value="F:cytoskeletal motor activity"/>
    <property type="evidence" value="ECO:0007669"/>
    <property type="project" value="InterPro"/>
</dbReference>
<dbReference type="GO" id="GO:0009425">
    <property type="term" value="C:bacterial-type flagellum basal body"/>
    <property type="evidence" value="ECO:0007669"/>
    <property type="project" value="UniProtKB-SubCell"/>
</dbReference>
<evidence type="ECO:0000313" key="6">
    <source>
        <dbReference type="EMBL" id="RXR02653.1"/>
    </source>
</evidence>
<dbReference type="PANTHER" id="PTHR34653">
    <property type="match status" value="1"/>
</dbReference>
<keyword evidence="6" id="KW-0969">Cilium</keyword>
<comment type="caution">
    <text evidence="6">The sequence shown here is derived from an EMBL/GenBank/DDBJ whole genome shotgun (WGS) entry which is preliminary data.</text>
</comment>
<dbReference type="OrthoDB" id="8909229at2"/>
<dbReference type="NCBIfam" id="TIGR00205">
    <property type="entry name" value="fliE"/>
    <property type="match status" value="1"/>
</dbReference>
<name>A0A4Q1JTY8_9GAMM</name>
<dbReference type="GO" id="GO:0005198">
    <property type="term" value="F:structural molecule activity"/>
    <property type="evidence" value="ECO:0007669"/>
    <property type="project" value="UniProtKB-UniRule"/>
</dbReference>
<dbReference type="RefSeq" id="WP_129471920.1">
    <property type="nucleotide sequence ID" value="NZ_SAWZ01000008.1"/>
</dbReference>
<evidence type="ECO:0000256" key="1">
    <source>
        <dbReference type="ARBA" id="ARBA00004117"/>
    </source>
</evidence>
<dbReference type="AlphaFoldDB" id="A0A4Q1JTY8"/>
<dbReference type="Pfam" id="PF02049">
    <property type="entry name" value="FliE"/>
    <property type="match status" value="1"/>
</dbReference>
<evidence type="ECO:0000256" key="5">
    <source>
        <dbReference type="HAMAP-Rule" id="MF_00724"/>
    </source>
</evidence>
<gene>
    <name evidence="5 6" type="primary">fliE</name>
    <name evidence="6" type="ORF">EPA99_14305</name>
</gene>
<proteinExistence type="inferred from homology"/>
<keyword evidence="6" id="KW-0282">Flagellum</keyword>
<dbReference type="EMBL" id="SAWZ01000008">
    <property type="protein sequence ID" value="RXR02653.1"/>
    <property type="molecule type" value="Genomic_DNA"/>
</dbReference>
<keyword evidence="7" id="KW-1185">Reference proteome</keyword>
<comment type="subcellular location">
    <subcellularLocation>
        <location evidence="1 5">Bacterial flagellum basal body</location>
    </subcellularLocation>
</comment>
<dbReference type="PRINTS" id="PR01006">
    <property type="entry name" value="FLGHOOKFLIE"/>
</dbReference>
<protein>
    <recommendedName>
        <fullName evidence="3 5">Flagellar hook-basal body complex protein FliE</fullName>
    </recommendedName>
</protein>
<evidence type="ECO:0000256" key="4">
    <source>
        <dbReference type="ARBA" id="ARBA00023143"/>
    </source>
</evidence>
<dbReference type="HAMAP" id="MF_00724">
    <property type="entry name" value="FliE"/>
    <property type="match status" value="1"/>
</dbReference>
<keyword evidence="4 5" id="KW-0975">Bacterial flagellum</keyword>
<accession>A0A4Q1JTY8</accession>
<organism evidence="6 7">
    <name type="scientific">Pseudoxanthomonas composti</name>
    <dbReference type="NCBI Taxonomy" id="2137479"/>
    <lineage>
        <taxon>Bacteria</taxon>
        <taxon>Pseudomonadati</taxon>
        <taxon>Pseudomonadota</taxon>
        <taxon>Gammaproteobacteria</taxon>
        <taxon>Lysobacterales</taxon>
        <taxon>Lysobacteraceae</taxon>
        <taxon>Pseudoxanthomonas</taxon>
    </lineage>
</organism>
<dbReference type="Proteomes" id="UP000289784">
    <property type="component" value="Unassembled WGS sequence"/>
</dbReference>
<dbReference type="GO" id="GO:0071973">
    <property type="term" value="P:bacterial-type flagellum-dependent cell motility"/>
    <property type="evidence" value="ECO:0007669"/>
    <property type="project" value="InterPro"/>
</dbReference>
<evidence type="ECO:0000256" key="2">
    <source>
        <dbReference type="ARBA" id="ARBA00009272"/>
    </source>
</evidence>
<sequence>MTDSISSVLSQIRSYQSQLGQSAAAVRADSPRSDAVGGVGQFGQFGQLGQVAPTGAPSFSETLSRAINGVSSAQERSGQLQKAFELGDPNADLAKVMVASQQAQVAFRATVEVRNRLVQAYQEVLNMPL</sequence>
<keyword evidence="6" id="KW-0966">Cell projection</keyword>
<evidence type="ECO:0000313" key="7">
    <source>
        <dbReference type="Proteomes" id="UP000289784"/>
    </source>
</evidence>
<comment type="similarity">
    <text evidence="2 5">Belongs to the FliE family.</text>
</comment>
<reference evidence="6 7" key="1">
    <citation type="submission" date="2019-01" db="EMBL/GenBank/DDBJ databases">
        <title>Pseudoxanthomonas composti sp. nov., isolated from compost.</title>
        <authorList>
            <person name="Yang G."/>
        </authorList>
    </citation>
    <scope>NUCLEOTIDE SEQUENCE [LARGE SCALE GENOMIC DNA]</scope>
    <source>
        <strain evidence="6 7">GSS15</strain>
    </source>
</reference>